<evidence type="ECO:0000256" key="4">
    <source>
        <dbReference type="ARBA" id="ARBA00022833"/>
    </source>
</evidence>
<dbReference type="GO" id="GO:0004222">
    <property type="term" value="F:metalloendopeptidase activity"/>
    <property type="evidence" value="ECO:0007669"/>
    <property type="project" value="InterPro"/>
</dbReference>
<dbReference type="InterPro" id="IPR001818">
    <property type="entry name" value="Pept_M10_metallopeptidase"/>
</dbReference>
<evidence type="ECO:0000256" key="1">
    <source>
        <dbReference type="ARBA" id="ARBA00022670"/>
    </source>
</evidence>
<accession>A0A1F8DM97</accession>
<dbReference type="EMBL" id="MGIN01000014">
    <property type="protein sequence ID" value="OGM89740.1"/>
    <property type="molecule type" value="Genomic_DNA"/>
</dbReference>
<evidence type="ECO:0000313" key="7">
    <source>
        <dbReference type="Proteomes" id="UP000178303"/>
    </source>
</evidence>
<organism evidence="6 7">
    <name type="scientific">Candidatus Wolfebacteria bacterium GWA1_42_9</name>
    <dbReference type="NCBI Taxonomy" id="1802553"/>
    <lineage>
        <taxon>Bacteria</taxon>
        <taxon>Candidatus Wolfeibacteriota</taxon>
    </lineage>
</organism>
<dbReference type="GO" id="GO:0006508">
    <property type="term" value="P:proteolysis"/>
    <property type="evidence" value="ECO:0007669"/>
    <property type="project" value="UniProtKB-KW"/>
</dbReference>
<name>A0A1F8DM97_9BACT</name>
<feature type="domain" description="Peptidase M10 metallopeptidase" evidence="5">
    <location>
        <begin position="210"/>
        <end position="279"/>
    </location>
</feature>
<keyword evidence="1" id="KW-0645">Protease</keyword>
<dbReference type="GO" id="GO:0031012">
    <property type="term" value="C:extracellular matrix"/>
    <property type="evidence" value="ECO:0007669"/>
    <property type="project" value="InterPro"/>
</dbReference>
<dbReference type="SUPFAM" id="SSF55486">
    <property type="entry name" value="Metalloproteases ('zincins'), catalytic domain"/>
    <property type="match status" value="1"/>
</dbReference>
<dbReference type="InterPro" id="IPR024079">
    <property type="entry name" value="MetalloPept_cat_dom_sf"/>
</dbReference>
<reference evidence="6 7" key="1">
    <citation type="journal article" date="2016" name="Nat. Commun.">
        <title>Thousands of microbial genomes shed light on interconnected biogeochemical processes in an aquifer system.</title>
        <authorList>
            <person name="Anantharaman K."/>
            <person name="Brown C.T."/>
            <person name="Hug L.A."/>
            <person name="Sharon I."/>
            <person name="Castelle C.J."/>
            <person name="Probst A.J."/>
            <person name="Thomas B.C."/>
            <person name="Singh A."/>
            <person name="Wilkins M.J."/>
            <person name="Karaoz U."/>
            <person name="Brodie E.L."/>
            <person name="Williams K.H."/>
            <person name="Hubbard S.S."/>
            <person name="Banfield J.F."/>
        </authorList>
    </citation>
    <scope>NUCLEOTIDE SEQUENCE [LARGE SCALE GENOMIC DNA]</scope>
</reference>
<dbReference type="Proteomes" id="UP000178303">
    <property type="component" value="Unassembled WGS sequence"/>
</dbReference>
<dbReference type="AlphaFoldDB" id="A0A1F8DM97"/>
<gene>
    <name evidence="6" type="ORF">A2108_01355</name>
</gene>
<dbReference type="GO" id="GO:0008270">
    <property type="term" value="F:zinc ion binding"/>
    <property type="evidence" value="ECO:0007669"/>
    <property type="project" value="InterPro"/>
</dbReference>
<evidence type="ECO:0000256" key="2">
    <source>
        <dbReference type="ARBA" id="ARBA00022723"/>
    </source>
</evidence>
<evidence type="ECO:0000256" key="3">
    <source>
        <dbReference type="ARBA" id="ARBA00022801"/>
    </source>
</evidence>
<dbReference type="Gene3D" id="3.40.390.10">
    <property type="entry name" value="Collagenase (Catalytic Domain)"/>
    <property type="match status" value="1"/>
</dbReference>
<comment type="caution">
    <text evidence="6">The sequence shown here is derived from an EMBL/GenBank/DDBJ whole genome shotgun (WGS) entry which is preliminary data.</text>
</comment>
<evidence type="ECO:0000313" key="6">
    <source>
        <dbReference type="EMBL" id="OGM89740.1"/>
    </source>
</evidence>
<protein>
    <recommendedName>
        <fullName evidence="5">Peptidase M10 metallopeptidase domain-containing protein</fullName>
    </recommendedName>
</protein>
<keyword evidence="3" id="KW-0378">Hydrolase</keyword>
<evidence type="ECO:0000259" key="5">
    <source>
        <dbReference type="Pfam" id="PF00413"/>
    </source>
</evidence>
<keyword evidence="4" id="KW-0862">Zinc</keyword>
<proteinExistence type="predicted"/>
<keyword evidence="2" id="KW-0479">Metal-binding</keyword>
<dbReference type="Pfam" id="PF00413">
    <property type="entry name" value="Peptidase_M10"/>
    <property type="match status" value="1"/>
</dbReference>
<sequence length="279" mass="30183">MKKRLLKYFLGVLTVFMLPGLVLAIDFANFTLSTPETERTLILPQRADKSPVVYLGSSIDPKTKERVEGYAFIHYLRGGNAAKPPKASSCYTYLSSGAKWRGVEPWVVNPSNTKGLDSSFVLANLAGDIAKWEDAADGIVGGGVSVDILGGGSSINDVLVADMISPDDKNEVYFADVSSSGAIAVTIVWGIFGGPPSQRKLVEWDQVYDDVDFDWSASGEAEKMDFENIATHELGHSVGMGDLYNSSCSLETMYGYASEGEINKRDLHTGDIAGINKLY</sequence>